<dbReference type="EMBL" id="LMWV01000002">
    <property type="protein sequence ID" value="KUN71389.1"/>
    <property type="molecule type" value="Genomic_DNA"/>
</dbReference>
<comment type="caution">
    <text evidence="1">The sequence shown here is derived from an EMBL/GenBank/DDBJ whole genome shotgun (WGS) entry which is preliminary data.</text>
</comment>
<dbReference type="Proteomes" id="UP000054375">
    <property type="component" value="Unassembled WGS sequence"/>
</dbReference>
<sequence length="473" mass="52677">MMTSEADIQAMTEGEDMRPVSFRTPAFRTMIGDMPSFNFVHPVPALVELRARTESGVIVRKDFDLDDEEYGNRPIDFKHVEKIANGLYDRPDTPIQQIQLAIPKDIDGEKTFRWKRFNSISPGVEFGMFTVYQGTPMHIENGQHTLEALARVWDRVKGSSFGEDQKKEGVLKASAAPVQVLVQSDRDEVTRMFVVAGMTKPISPALMTALDQSSYANRLGTQVGRRARLLTDEPARLVYLRSAAREESLYSTAHMRGFTTATLVGFRDRTPDAREANVRKVLEERAGSSGNLNDELEAVVTETVTALDYAYERVPGWKELRRSPDGAGLSPKQFRAEYLHGSPAGLYVIGGVLGAARFCGVPLNDVIDALAELPWGRSEGKIRKVDGVERMQHLLFEDTLVRFEKGTDSGGNVIWSPTTAGGARTNYEAATERVLKELAREAAFKEMYHVKTLVHLGLRSANRRGRPRKAVES</sequence>
<keyword evidence="2" id="KW-1185">Reference proteome</keyword>
<protein>
    <recommendedName>
        <fullName evidence="3">DGQHR domain-containing protein</fullName>
    </recommendedName>
</protein>
<dbReference type="AlphaFoldDB" id="A0A101SCB1"/>
<evidence type="ECO:0000313" key="1">
    <source>
        <dbReference type="EMBL" id="KUN71389.1"/>
    </source>
</evidence>
<evidence type="ECO:0008006" key="3">
    <source>
        <dbReference type="Google" id="ProtNLM"/>
    </source>
</evidence>
<organism evidence="1 2">
    <name type="scientific">Streptomyces griseorubiginosus</name>
    <dbReference type="NCBI Taxonomy" id="67304"/>
    <lineage>
        <taxon>Bacteria</taxon>
        <taxon>Bacillati</taxon>
        <taxon>Actinomycetota</taxon>
        <taxon>Actinomycetes</taxon>
        <taxon>Kitasatosporales</taxon>
        <taxon>Streptomycetaceae</taxon>
        <taxon>Streptomyces</taxon>
    </lineage>
</organism>
<evidence type="ECO:0000313" key="2">
    <source>
        <dbReference type="Proteomes" id="UP000054375"/>
    </source>
</evidence>
<reference evidence="1 2" key="1">
    <citation type="submission" date="2015-10" db="EMBL/GenBank/DDBJ databases">
        <title>Draft genome sequence of Streptomyces griseorubiginosus DSM 40469, type strain for the species Streptomyces griseorubiginosus.</title>
        <authorList>
            <person name="Ruckert C."/>
            <person name="Winkler A."/>
            <person name="Kalinowski J."/>
            <person name="Kampfer P."/>
            <person name="Glaeser S."/>
        </authorList>
    </citation>
    <scope>NUCLEOTIDE SEQUENCE [LARGE SCALE GENOMIC DNA]</scope>
    <source>
        <strain evidence="1 2">DSM 40469</strain>
    </source>
</reference>
<name>A0A101SCB1_9ACTN</name>
<proteinExistence type="predicted"/>
<dbReference type="Pfam" id="PF14072">
    <property type="entry name" value="DndB"/>
    <property type="match status" value="1"/>
</dbReference>
<gene>
    <name evidence="1" type="ORF">AQJ54_01070</name>
</gene>
<accession>A0A101SCB1</accession>
<dbReference type="InterPro" id="IPR017642">
    <property type="entry name" value="DNA_S_mod_DndB"/>
</dbReference>